<accession>A0ACC2T964</accession>
<keyword evidence="2" id="KW-1185">Reference proteome</keyword>
<reference evidence="1" key="1">
    <citation type="submission" date="2022-04" db="EMBL/GenBank/DDBJ databases">
        <title>Genome of the entomopathogenic fungus Entomophthora muscae.</title>
        <authorList>
            <person name="Elya C."/>
            <person name="Lovett B.R."/>
            <person name="Lee E."/>
            <person name="Macias A.M."/>
            <person name="Hajek A.E."/>
            <person name="De Bivort B.L."/>
            <person name="Kasson M.T."/>
            <person name="De Fine Licht H.H."/>
            <person name="Stajich J.E."/>
        </authorList>
    </citation>
    <scope>NUCLEOTIDE SEQUENCE</scope>
    <source>
        <strain evidence="1">Berkeley</strain>
    </source>
</reference>
<proteinExistence type="predicted"/>
<comment type="caution">
    <text evidence="1">The sequence shown here is derived from an EMBL/GenBank/DDBJ whole genome shotgun (WGS) entry which is preliminary data.</text>
</comment>
<dbReference type="EMBL" id="QTSX02003553">
    <property type="protein sequence ID" value="KAJ9071040.1"/>
    <property type="molecule type" value="Genomic_DNA"/>
</dbReference>
<sequence length="135" mass="15098">MAATILSWLRNVSTQDQQDVNIVANPLYNIYGVNKEQCFDSKAYINTLNILQLQDALVTNINAFENMTHTNRHLKLYGFAGSRLDCFLISTKFAAYLSSPVVIRTFLSDHDPVICYIDLAPPTLPKGALINESDS</sequence>
<evidence type="ECO:0000313" key="2">
    <source>
        <dbReference type="Proteomes" id="UP001165960"/>
    </source>
</evidence>
<protein>
    <submittedName>
        <fullName evidence="1">Uncharacterized protein</fullName>
    </submittedName>
</protein>
<gene>
    <name evidence="1" type="ORF">DSO57_1001288</name>
</gene>
<name>A0ACC2T964_9FUNG</name>
<evidence type="ECO:0000313" key="1">
    <source>
        <dbReference type="EMBL" id="KAJ9071040.1"/>
    </source>
</evidence>
<organism evidence="1 2">
    <name type="scientific">Entomophthora muscae</name>
    <dbReference type="NCBI Taxonomy" id="34485"/>
    <lineage>
        <taxon>Eukaryota</taxon>
        <taxon>Fungi</taxon>
        <taxon>Fungi incertae sedis</taxon>
        <taxon>Zoopagomycota</taxon>
        <taxon>Entomophthoromycotina</taxon>
        <taxon>Entomophthoromycetes</taxon>
        <taxon>Entomophthorales</taxon>
        <taxon>Entomophthoraceae</taxon>
        <taxon>Entomophthora</taxon>
    </lineage>
</organism>
<dbReference type="Proteomes" id="UP001165960">
    <property type="component" value="Unassembled WGS sequence"/>
</dbReference>